<evidence type="ECO:0000313" key="2">
    <source>
        <dbReference type="EMBL" id="GIX91685.1"/>
    </source>
</evidence>
<gene>
    <name evidence="2" type="ORF">CDAR_4651</name>
</gene>
<protein>
    <submittedName>
        <fullName evidence="2">Uncharacterized protein</fullName>
    </submittedName>
</protein>
<name>A0AAV4P6V8_9ARAC</name>
<sequence>MPPSLRSASSESDVPDSPSSALAAGGVPSGGGQENSKSIHLHVNDRDVSSDAGRIRREDLFSYLLAWIPLARVCWLLQQLQPASFSGPQTERGFSFAGKKGLGQVWPAIA</sequence>
<reference evidence="2 3" key="1">
    <citation type="submission" date="2021-06" db="EMBL/GenBank/DDBJ databases">
        <title>Caerostris darwini draft genome.</title>
        <authorList>
            <person name="Kono N."/>
            <person name="Arakawa K."/>
        </authorList>
    </citation>
    <scope>NUCLEOTIDE SEQUENCE [LARGE SCALE GENOMIC DNA]</scope>
</reference>
<accession>A0AAV4P6V8</accession>
<organism evidence="2 3">
    <name type="scientific">Caerostris darwini</name>
    <dbReference type="NCBI Taxonomy" id="1538125"/>
    <lineage>
        <taxon>Eukaryota</taxon>
        <taxon>Metazoa</taxon>
        <taxon>Ecdysozoa</taxon>
        <taxon>Arthropoda</taxon>
        <taxon>Chelicerata</taxon>
        <taxon>Arachnida</taxon>
        <taxon>Araneae</taxon>
        <taxon>Araneomorphae</taxon>
        <taxon>Entelegynae</taxon>
        <taxon>Araneoidea</taxon>
        <taxon>Araneidae</taxon>
        <taxon>Caerostris</taxon>
    </lineage>
</organism>
<dbReference type="Proteomes" id="UP001054837">
    <property type="component" value="Unassembled WGS sequence"/>
</dbReference>
<evidence type="ECO:0000256" key="1">
    <source>
        <dbReference type="SAM" id="MobiDB-lite"/>
    </source>
</evidence>
<dbReference type="AlphaFoldDB" id="A0AAV4P6V8"/>
<keyword evidence="3" id="KW-1185">Reference proteome</keyword>
<feature type="region of interest" description="Disordered" evidence="1">
    <location>
        <begin position="1"/>
        <end position="50"/>
    </location>
</feature>
<feature type="compositionally biased region" description="Low complexity" evidence="1">
    <location>
        <begin position="7"/>
        <end position="21"/>
    </location>
</feature>
<proteinExistence type="predicted"/>
<dbReference type="EMBL" id="BPLQ01002337">
    <property type="protein sequence ID" value="GIX91685.1"/>
    <property type="molecule type" value="Genomic_DNA"/>
</dbReference>
<comment type="caution">
    <text evidence="2">The sequence shown here is derived from an EMBL/GenBank/DDBJ whole genome shotgun (WGS) entry which is preliminary data.</text>
</comment>
<evidence type="ECO:0000313" key="3">
    <source>
        <dbReference type="Proteomes" id="UP001054837"/>
    </source>
</evidence>